<accession>A0A6L2NBU8</accession>
<feature type="region of interest" description="Disordered" evidence="1">
    <location>
        <begin position="67"/>
        <end position="98"/>
    </location>
</feature>
<gene>
    <name evidence="2" type="ORF">Tci_054530</name>
</gene>
<evidence type="ECO:0000313" key="2">
    <source>
        <dbReference type="EMBL" id="GEU82552.1"/>
    </source>
</evidence>
<protein>
    <recommendedName>
        <fullName evidence="3">Retrovirus-related Pol polyprotein from transposon TNT 1-94</fullName>
    </recommendedName>
</protein>
<dbReference type="AlphaFoldDB" id="A0A6L2NBU8"/>
<name>A0A6L2NBU8_TANCI</name>
<comment type="caution">
    <text evidence="2">The sequence shown here is derived from an EMBL/GenBank/DDBJ whole genome shotgun (WGS) entry which is preliminary data.</text>
</comment>
<evidence type="ECO:0008006" key="3">
    <source>
        <dbReference type="Google" id="ProtNLM"/>
    </source>
</evidence>
<feature type="compositionally biased region" description="Polar residues" evidence="1">
    <location>
        <begin position="69"/>
        <end position="98"/>
    </location>
</feature>
<sequence>MRRIVETIHVDFDVLTAMASEQSGSGPVLHEMTPATISSGLMPKPASSTPSPASKVIAPIAAVIPPEQAESTGSPSSTTVDQDAQSPSKSQTTPKTQSLVIPQDVEEDNHDIEVAHIGNHPLFGMSIPDVASDQSSSTISQSPKGIFINQSKYALESLKKYGFESCDPMDTPVVEKSKLDENKLGKAIDPLHYRDMISTFPYLTSS</sequence>
<reference evidence="2" key="1">
    <citation type="journal article" date="2019" name="Sci. Rep.">
        <title>Draft genome of Tanacetum cinerariifolium, the natural source of mosquito coil.</title>
        <authorList>
            <person name="Yamashiro T."/>
            <person name="Shiraishi A."/>
            <person name="Satake H."/>
            <person name="Nakayama K."/>
        </authorList>
    </citation>
    <scope>NUCLEOTIDE SEQUENCE</scope>
</reference>
<proteinExistence type="predicted"/>
<dbReference type="EMBL" id="BKCJ010008501">
    <property type="protein sequence ID" value="GEU82552.1"/>
    <property type="molecule type" value="Genomic_DNA"/>
</dbReference>
<evidence type="ECO:0000256" key="1">
    <source>
        <dbReference type="SAM" id="MobiDB-lite"/>
    </source>
</evidence>
<organism evidence="2">
    <name type="scientific">Tanacetum cinerariifolium</name>
    <name type="common">Dalmatian daisy</name>
    <name type="synonym">Chrysanthemum cinerariifolium</name>
    <dbReference type="NCBI Taxonomy" id="118510"/>
    <lineage>
        <taxon>Eukaryota</taxon>
        <taxon>Viridiplantae</taxon>
        <taxon>Streptophyta</taxon>
        <taxon>Embryophyta</taxon>
        <taxon>Tracheophyta</taxon>
        <taxon>Spermatophyta</taxon>
        <taxon>Magnoliopsida</taxon>
        <taxon>eudicotyledons</taxon>
        <taxon>Gunneridae</taxon>
        <taxon>Pentapetalae</taxon>
        <taxon>asterids</taxon>
        <taxon>campanulids</taxon>
        <taxon>Asterales</taxon>
        <taxon>Asteraceae</taxon>
        <taxon>Asteroideae</taxon>
        <taxon>Anthemideae</taxon>
        <taxon>Anthemidinae</taxon>
        <taxon>Tanacetum</taxon>
    </lineage>
</organism>